<dbReference type="Pfam" id="PF00010">
    <property type="entry name" value="HLH"/>
    <property type="match status" value="1"/>
</dbReference>
<feature type="region of interest" description="Disordered" evidence="7">
    <location>
        <begin position="40"/>
        <end position="65"/>
    </location>
</feature>
<keyword evidence="4" id="KW-0238">DNA-binding</keyword>
<dbReference type="GO" id="GO:0000977">
    <property type="term" value="F:RNA polymerase II transcription regulatory region sequence-specific DNA binding"/>
    <property type="evidence" value="ECO:0007669"/>
    <property type="project" value="TreeGrafter"/>
</dbReference>
<organism evidence="9 10">
    <name type="scientific">Plakobranchus ocellatus</name>
    <dbReference type="NCBI Taxonomy" id="259542"/>
    <lineage>
        <taxon>Eukaryota</taxon>
        <taxon>Metazoa</taxon>
        <taxon>Spiralia</taxon>
        <taxon>Lophotrochozoa</taxon>
        <taxon>Mollusca</taxon>
        <taxon>Gastropoda</taxon>
        <taxon>Heterobranchia</taxon>
        <taxon>Euthyneura</taxon>
        <taxon>Panpulmonata</taxon>
        <taxon>Sacoglossa</taxon>
        <taxon>Placobranchoidea</taxon>
        <taxon>Plakobranchidae</taxon>
        <taxon>Plakobranchus</taxon>
    </lineage>
</organism>
<feature type="compositionally biased region" description="Polar residues" evidence="7">
    <location>
        <begin position="148"/>
        <end position="164"/>
    </location>
</feature>
<dbReference type="GO" id="GO:0030154">
    <property type="term" value="P:cell differentiation"/>
    <property type="evidence" value="ECO:0007669"/>
    <property type="project" value="UniProtKB-KW"/>
</dbReference>
<dbReference type="GO" id="GO:0046983">
    <property type="term" value="F:protein dimerization activity"/>
    <property type="evidence" value="ECO:0007669"/>
    <property type="project" value="InterPro"/>
</dbReference>
<evidence type="ECO:0000256" key="1">
    <source>
        <dbReference type="ARBA" id="ARBA00022473"/>
    </source>
</evidence>
<feature type="domain" description="BHLH" evidence="8">
    <location>
        <begin position="214"/>
        <end position="265"/>
    </location>
</feature>
<evidence type="ECO:0000313" key="9">
    <source>
        <dbReference type="EMBL" id="GFO37002.1"/>
    </source>
</evidence>
<comment type="caution">
    <text evidence="9">The sequence shown here is derived from an EMBL/GenBank/DDBJ whole genome shotgun (WGS) entry which is preliminary data.</text>
</comment>
<dbReference type="Gene3D" id="4.10.280.10">
    <property type="entry name" value="Helix-loop-helix DNA-binding domain"/>
    <property type="match status" value="1"/>
</dbReference>
<dbReference type="InterPro" id="IPR050283">
    <property type="entry name" value="E-box_TF_Regulators"/>
</dbReference>
<dbReference type="EMBL" id="BLXT01007159">
    <property type="protein sequence ID" value="GFO37002.1"/>
    <property type="molecule type" value="Genomic_DNA"/>
</dbReference>
<feature type="compositionally biased region" description="Low complexity" evidence="7">
    <location>
        <begin position="181"/>
        <end position="194"/>
    </location>
</feature>
<proteinExistence type="predicted"/>
<dbReference type="InterPro" id="IPR036638">
    <property type="entry name" value="HLH_DNA-bd_sf"/>
</dbReference>
<evidence type="ECO:0000256" key="7">
    <source>
        <dbReference type="SAM" id="MobiDB-lite"/>
    </source>
</evidence>
<reference evidence="9 10" key="1">
    <citation type="journal article" date="2021" name="Elife">
        <title>Chloroplast acquisition without the gene transfer in kleptoplastic sea slugs, Plakobranchus ocellatus.</title>
        <authorList>
            <person name="Maeda T."/>
            <person name="Takahashi S."/>
            <person name="Yoshida T."/>
            <person name="Shimamura S."/>
            <person name="Takaki Y."/>
            <person name="Nagai Y."/>
            <person name="Toyoda A."/>
            <person name="Suzuki Y."/>
            <person name="Arimoto A."/>
            <person name="Ishii H."/>
            <person name="Satoh N."/>
            <person name="Nishiyama T."/>
            <person name="Hasebe M."/>
            <person name="Maruyama T."/>
            <person name="Minagawa J."/>
            <person name="Obokata J."/>
            <person name="Shigenobu S."/>
        </authorList>
    </citation>
    <scope>NUCLEOTIDE SEQUENCE [LARGE SCALE GENOMIC DNA]</scope>
</reference>
<dbReference type="SUPFAM" id="SSF47459">
    <property type="entry name" value="HLH, helix-loop-helix DNA-binding domain"/>
    <property type="match status" value="1"/>
</dbReference>
<dbReference type="GO" id="GO:0000981">
    <property type="term" value="F:DNA-binding transcription factor activity, RNA polymerase II-specific"/>
    <property type="evidence" value="ECO:0007669"/>
    <property type="project" value="TreeGrafter"/>
</dbReference>
<keyword evidence="6" id="KW-0539">Nucleus</keyword>
<dbReference type="InterPro" id="IPR011598">
    <property type="entry name" value="bHLH_dom"/>
</dbReference>
<gene>
    <name evidence="9" type="ORF">PoB_006350700</name>
</gene>
<dbReference type="Proteomes" id="UP000735302">
    <property type="component" value="Unassembled WGS sequence"/>
</dbReference>
<dbReference type="SMART" id="SM00353">
    <property type="entry name" value="HLH"/>
    <property type="match status" value="1"/>
</dbReference>
<dbReference type="PANTHER" id="PTHR23349:SF50">
    <property type="entry name" value="PROTEIN TWIST"/>
    <property type="match status" value="1"/>
</dbReference>
<keyword evidence="5" id="KW-0804">Transcription</keyword>
<sequence>MNGFHSGYSRVPLMLSANQPALGHSHVIKSEAEFQAAMDSLGHPGDLHHQPLPLSHHPSSHSHHHLHGAAYDLNAFRANSSGRITTTCSSSNSSSHNNNNNVSAKNNNTMSGNANNSCTSSSSSNKNNTFSQLSPCSDDSSLADFPRSCSSADSGGDTATSTRLSPLHPGSSRKRHHRPDSSPGAAGSSTSSGACESTRKARRKSPQSLEELQAQRCLANVRERQRTESLNDAFSQLRKIIPTLPSDKLSKIQTLKLACRYIDFLFQILRSDDDAAELKYFPASCSYMAHERLSYAFSVWRMEGAWHMAGH</sequence>
<dbReference type="AlphaFoldDB" id="A0AAV4CYL8"/>
<dbReference type="PANTHER" id="PTHR23349">
    <property type="entry name" value="BASIC HELIX-LOOP-HELIX TRANSCRIPTION FACTOR, TWIST"/>
    <property type="match status" value="1"/>
</dbReference>
<evidence type="ECO:0000256" key="4">
    <source>
        <dbReference type="ARBA" id="ARBA00023125"/>
    </source>
</evidence>
<keyword evidence="1" id="KW-0217">Developmental protein</keyword>
<evidence type="ECO:0000259" key="8">
    <source>
        <dbReference type="PROSITE" id="PS50888"/>
    </source>
</evidence>
<protein>
    <submittedName>
        <fullName evidence="9">Twist protein</fullName>
    </submittedName>
</protein>
<accession>A0AAV4CYL8</accession>
<evidence type="ECO:0000256" key="6">
    <source>
        <dbReference type="ARBA" id="ARBA00023242"/>
    </source>
</evidence>
<keyword evidence="3" id="KW-0805">Transcription regulation</keyword>
<keyword evidence="2" id="KW-0221">Differentiation</keyword>
<evidence type="ECO:0000256" key="5">
    <source>
        <dbReference type="ARBA" id="ARBA00023163"/>
    </source>
</evidence>
<evidence type="ECO:0000256" key="3">
    <source>
        <dbReference type="ARBA" id="ARBA00023015"/>
    </source>
</evidence>
<dbReference type="PROSITE" id="PS50888">
    <property type="entry name" value="BHLH"/>
    <property type="match status" value="1"/>
</dbReference>
<name>A0AAV4CYL8_9GAST</name>
<feature type="region of interest" description="Disordered" evidence="7">
    <location>
        <begin position="83"/>
        <end position="211"/>
    </location>
</feature>
<evidence type="ECO:0000256" key="2">
    <source>
        <dbReference type="ARBA" id="ARBA00022782"/>
    </source>
</evidence>
<dbReference type="FunFam" id="4.10.280.10:FF:000030">
    <property type="entry name" value="Twist transcription factor"/>
    <property type="match status" value="1"/>
</dbReference>
<keyword evidence="10" id="KW-1185">Reference proteome</keyword>
<evidence type="ECO:0000313" key="10">
    <source>
        <dbReference type="Proteomes" id="UP000735302"/>
    </source>
</evidence>
<feature type="compositionally biased region" description="Low complexity" evidence="7">
    <location>
        <begin position="89"/>
        <end position="131"/>
    </location>
</feature>